<dbReference type="PANTHER" id="PTHR44757">
    <property type="entry name" value="DIGUANYLATE CYCLASE DGCP"/>
    <property type="match status" value="1"/>
</dbReference>
<dbReference type="InterPro" id="IPR001610">
    <property type="entry name" value="PAC"/>
</dbReference>
<dbReference type="SMART" id="SM00267">
    <property type="entry name" value="GGDEF"/>
    <property type="match status" value="1"/>
</dbReference>
<dbReference type="InterPro" id="IPR029787">
    <property type="entry name" value="Nucleotide_cyclase"/>
</dbReference>
<organism evidence="5 6">
    <name type="scientific">Rhodocyclus tenuis</name>
    <name type="common">Rhodospirillum tenue</name>
    <dbReference type="NCBI Taxonomy" id="1066"/>
    <lineage>
        <taxon>Bacteria</taxon>
        <taxon>Pseudomonadati</taxon>
        <taxon>Pseudomonadota</taxon>
        <taxon>Betaproteobacteria</taxon>
        <taxon>Rhodocyclales</taxon>
        <taxon>Rhodocyclaceae</taxon>
        <taxon>Rhodocyclus</taxon>
    </lineage>
</organism>
<dbReference type="OrthoDB" id="9813903at2"/>
<evidence type="ECO:0000259" key="4">
    <source>
        <dbReference type="PROSITE" id="PS50887"/>
    </source>
</evidence>
<dbReference type="InterPro" id="IPR013656">
    <property type="entry name" value="PAS_4"/>
</dbReference>
<dbReference type="InterPro" id="IPR000014">
    <property type="entry name" value="PAS"/>
</dbReference>
<dbReference type="Proteomes" id="UP000480275">
    <property type="component" value="Unassembled WGS sequence"/>
</dbReference>
<dbReference type="Pfam" id="PF08447">
    <property type="entry name" value="PAS_3"/>
    <property type="match status" value="1"/>
</dbReference>
<evidence type="ECO:0000313" key="5">
    <source>
        <dbReference type="EMBL" id="MQY50318.1"/>
    </source>
</evidence>
<sequence>MRSRGYMSVGTKASMDLRRSVALPKATRCEECQVPLAAVDGLLVRYGRDSGAFYFVSHRSEALTGYAVAELLWGDGATGAVAGIAHDQLILPDERERVRAEIAAVGEGERYRVRYSLRRRDGSVHRVRESGVVLRAEKSRSRHQRAAAQRTVTADGVALPPADEWLVEALIEDDSEQVASERRRDDAEWRFRSMFENLVVGMFRTTRDGRYLAANQALAKLYGYASPSALVASLRNIAERLYVDPARREEFARLIREEGRVIDFVSEVYRADGTRIWIAENAHAVHDAAGSLLYYEGTVENVTERREYQARLEHQATHDLLTGLPNRTLLRDRLHQAISAAKRGSSRVVTAFVDLDNFKYVNDSLGHAAGDTLIIRMAQRLREALRAIDTVARYGGDEFVLVLAEHSGLHHTMGTLERVQRAISEPLFIDGRELRVNCSIGVSLYPENGDDIGTLLRHANAAMHHAKALGKGQFQFFTREMNTAAHQRLALDSALRRAQEANELSVAYQPKIDPYGVPCGFEALMRWNSAELGPISPERFIPLAEETGLIESMTDFVLRRACQEAVSWPLPVSVAVNLSPRLFRDPHLAARVEAILAETGLPAARLELEITESALLGDLSQTMTIIESLRALGARIALDDFGTGYSSLTYLRRLPIDIVKIDRSFVTDCEQGGEAMAIPRSIIALGRCLHLRIVAEGVENPRQLEQLAAYGCDEFQGFLIAKPLSPEDARAFLEGKRVG</sequence>
<dbReference type="CDD" id="cd00130">
    <property type="entry name" value="PAS"/>
    <property type="match status" value="2"/>
</dbReference>
<dbReference type="InterPro" id="IPR043128">
    <property type="entry name" value="Rev_trsase/Diguanyl_cyclase"/>
</dbReference>
<protein>
    <submittedName>
        <fullName evidence="5">EAL domain-containing protein</fullName>
    </submittedName>
</protein>
<gene>
    <name evidence="5" type="ORF">GHK24_00780</name>
</gene>
<feature type="domain" description="GGDEF" evidence="4">
    <location>
        <begin position="346"/>
        <end position="479"/>
    </location>
</feature>
<dbReference type="Gene3D" id="3.20.20.450">
    <property type="entry name" value="EAL domain"/>
    <property type="match status" value="1"/>
</dbReference>
<dbReference type="SMART" id="SM00086">
    <property type="entry name" value="PAC"/>
    <property type="match status" value="1"/>
</dbReference>
<proteinExistence type="predicted"/>
<evidence type="ECO:0000313" key="6">
    <source>
        <dbReference type="Proteomes" id="UP000480275"/>
    </source>
</evidence>
<dbReference type="Pfam" id="PF00563">
    <property type="entry name" value="EAL"/>
    <property type="match status" value="1"/>
</dbReference>
<dbReference type="PANTHER" id="PTHR44757:SF2">
    <property type="entry name" value="BIOFILM ARCHITECTURE MAINTENANCE PROTEIN MBAA"/>
    <property type="match status" value="1"/>
</dbReference>
<dbReference type="InterPro" id="IPR035919">
    <property type="entry name" value="EAL_sf"/>
</dbReference>
<dbReference type="SUPFAM" id="SSF55073">
    <property type="entry name" value="Nucleotide cyclase"/>
    <property type="match status" value="1"/>
</dbReference>
<dbReference type="AlphaFoldDB" id="A0A6L5JVW0"/>
<dbReference type="Gene3D" id="3.30.70.270">
    <property type="match status" value="1"/>
</dbReference>
<dbReference type="InterPro" id="IPR001633">
    <property type="entry name" value="EAL_dom"/>
</dbReference>
<name>A0A6L5JVW0_RHOTE</name>
<feature type="domain" description="EAL" evidence="3">
    <location>
        <begin position="488"/>
        <end position="737"/>
    </location>
</feature>
<dbReference type="EMBL" id="WIXJ01000001">
    <property type="protein sequence ID" value="MQY50318.1"/>
    <property type="molecule type" value="Genomic_DNA"/>
</dbReference>
<feature type="domain" description="PAC" evidence="2">
    <location>
        <begin position="262"/>
        <end position="314"/>
    </location>
</feature>
<dbReference type="InterPro" id="IPR000700">
    <property type="entry name" value="PAS-assoc_C"/>
</dbReference>
<dbReference type="InterPro" id="IPR035965">
    <property type="entry name" value="PAS-like_dom_sf"/>
</dbReference>
<reference evidence="5 6" key="1">
    <citation type="submission" date="2019-10" db="EMBL/GenBank/DDBJ databases">
        <title>Whole-genome sequence of the purple nonsulfur photosynthetic bacterium Rhodocyclus tenuis.</title>
        <authorList>
            <person name="Kyndt J.A."/>
            <person name="Meyer T.E."/>
        </authorList>
    </citation>
    <scope>NUCLEOTIDE SEQUENCE [LARGE SCALE GENOMIC DNA]</scope>
    <source>
        <strain evidence="5 6">DSM 110</strain>
    </source>
</reference>
<evidence type="ECO:0000259" key="2">
    <source>
        <dbReference type="PROSITE" id="PS50113"/>
    </source>
</evidence>
<dbReference type="CDD" id="cd01949">
    <property type="entry name" value="GGDEF"/>
    <property type="match status" value="1"/>
</dbReference>
<dbReference type="SMART" id="SM00052">
    <property type="entry name" value="EAL"/>
    <property type="match status" value="1"/>
</dbReference>
<dbReference type="InterPro" id="IPR052155">
    <property type="entry name" value="Biofilm_reg_signaling"/>
</dbReference>
<feature type="domain" description="PAS" evidence="1">
    <location>
        <begin position="187"/>
        <end position="230"/>
    </location>
</feature>
<dbReference type="PROSITE" id="PS50883">
    <property type="entry name" value="EAL"/>
    <property type="match status" value="1"/>
</dbReference>
<accession>A0A6L5JVW0</accession>
<dbReference type="InterPro" id="IPR000160">
    <property type="entry name" value="GGDEF_dom"/>
</dbReference>
<dbReference type="Pfam" id="PF08448">
    <property type="entry name" value="PAS_4"/>
    <property type="match status" value="1"/>
</dbReference>
<dbReference type="SUPFAM" id="SSF141868">
    <property type="entry name" value="EAL domain-like"/>
    <property type="match status" value="1"/>
</dbReference>
<dbReference type="NCBIfam" id="TIGR00254">
    <property type="entry name" value="GGDEF"/>
    <property type="match status" value="1"/>
</dbReference>
<dbReference type="PROSITE" id="PS50887">
    <property type="entry name" value="GGDEF"/>
    <property type="match status" value="1"/>
</dbReference>
<dbReference type="CDD" id="cd01948">
    <property type="entry name" value="EAL"/>
    <property type="match status" value="1"/>
</dbReference>
<dbReference type="PROSITE" id="PS50112">
    <property type="entry name" value="PAS"/>
    <property type="match status" value="1"/>
</dbReference>
<dbReference type="NCBIfam" id="TIGR00229">
    <property type="entry name" value="sensory_box"/>
    <property type="match status" value="1"/>
</dbReference>
<dbReference type="Pfam" id="PF00990">
    <property type="entry name" value="GGDEF"/>
    <property type="match status" value="1"/>
</dbReference>
<evidence type="ECO:0000259" key="3">
    <source>
        <dbReference type="PROSITE" id="PS50883"/>
    </source>
</evidence>
<dbReference type="PROSITE" id="PS50113">
    <property type="entry name" value="PAC"/>
    <property type="match status" value="1"/>
</dbReference>
<dbReference type="SMART" id="SM00091">
    <property type="entry name" value="PAS"/>
    <property type="match status" value="2"/>
</dbReference>
<evidence type="ECO:0000259" key="1">
    <source>
        <dbReference type="PROSITE" id="PS50112"/>
    </source>
</evidence>
<dbReference type="Gene3D" id="3.30.450.20">
    <property type="entry name" value="PAS domain"/>
    <property type="match status" value="2"/>
</dbReference>
<dbReference type="InterPro" id="IPR013655">
    <property type="entry name" value="PAS_fold_3"/>
</dbReference>
<comment type="caution">
    <text evidence="5">The sequence shown here is derived from an EMBL/GenBank/DDBJ whole genome shotgun (WGS) entry which is preliminary data.</text>
</comment>
<dbReference type="SUPFAM" id="SSF55785">
    <property type="entry name" value="PYP-like sensor domain (PAS domain)"/>
    <property type="match status" value="2"/>
</dbReference>